<feature type="domain" description="ACT" evidence="13">
    <location>
        <begin position="3"/>
        <end position="72"/>
    </location>
</feature>
<dbReference type="RefSeq" id="WP_109764060.1">
    <property type="nucleotide sequence ID" value="NZ_QGGU01000008.1"/>
</dbReference>
<keyword evidence="2" id="KW-0963">Cytoplasm</keyword>
<comment type="caution">
    <text evidence="14">The sequence shown here is derived from an EMBL/GenBank/DDBJ whole genome shotgun (WGS) entry which is preliminary data.</text>
</comment>
<dbReference type="GO" id="GO:0005524">
    <property type="term" value="F:ATP binding"/>
    <property type="evidence" value="ECO:0007669"/>
    <property type="project" value="UniProtKB-KW"/>
</dbReference>
<dbReference type="Pfam" id="PF00158">
    <property type="entry name" value="Sigma54_activat"/>
    <property type="match status" value="1"/>
</dbReference>
<evidence type="ECO:0000256" key="11">
    <source>
        <dbReference type="ARBA" id="ARBA00029500"/>
    </source>
</evidence>
<dbReference type="PROSITE" id="PS50045">
    <property type="entry name" value="SIGMA54_INTERACT_4"/>
    <property type="match status" value="1"/>
</dbReference>
<dbReference type="SUPFAM" id="SSF55021">
    <property type="entry name" value="ACT-like"/>
    <property type="match status" value="1"/>
</dbReference>
<dbReference type="Gene3D" id="1.10.10.60">
    <property type="entry name" value="Homeodomain-like"/>
    <property type="match status" value="1"/>
</dbReference>
<evidence type="ECO:0000256" key="6">
    <source>
        <dbReference type="ARBA" id="ARBA00022840"/>
    </source>
</evidence>
<dbReference type="Pfam" id="PF18024">
    <property type="entry name" value="HTH_50"/>
    <property type="match status" value="1"/>
</dbReference>
<dbReference type="PROSITE" id="PS51671">
    <property type="entry name" value="ACT"/>
    <property type="match status" value="1"/>
</dbReference>
<evidence type="ECO:0000259" key="12">
    <source>
        <dbReference type="PROSITE" id="PS50045"/>
    </source>
</evidence>
<keyword evidence="3" id="KW-0678">Repressor</keyword>
<keyword evidence="9" id="KW-0010">Activator</keyword>
<name>A0A316FK34_9GAMM</name>
<evidence type="ECO:0000256" key="9">
    <source>
        <dbReference type="ARBA" id="ARBA00023159"/>
    </source>
</evidence>
<evidence type="ECO:0000256" key="5">
    <source>
        <dbReference type="ARBA" id="ARBA00022797"/>
    </source>
</evidence>
<keyword evidence="15" id="KW-1185">Reference proteome</keyword>
<dbReference type="Gene3D" id="3.30.70.260">
    <property type="match status" value="1"/>
</dbReference>
<evidence type="ECO:0000256" key="7">
    <source>
        <dbReference type="ARBA" id="ARBA00023015"/>
    </source>
</evidence>
<dbReference type="Gene3D" id="3.40.50.300">
    <property type="entry name" value="P-loop containing nucleotide triphosphate hydrolases"/>
    <property type="match status" value="1"/>
</dbReference>
<evidence type="ECO:0000313" key="14">
    <source>
        <dbReference type="EMBL" id="PWK49268.1"/>
    </source>
</evidence>
<dbReference type="SUPFAM" id="SSF46689">
    <property type="entry name" value="Homeodomain-like"/>
    <property type="match status" value="1"/>
</dbReference>
<evidence type="ECO:0000256" key="1">
    <source>
        <dbReference type="ARBA" id="ARBA00004496"/>
    </source>
</evidence>
<dbReference type="FunFam" id="3.40.50.300:FF:000006">
    <property type="entry name" value="DNA-binding transcriptional regulator NtrC"/>
    <property type="match status" value="1"/>
</dbReference>
<evidence type="ECO:0000256" key="8">
    <source>
        <dbReference type="ARBA" id="ARBA00023125"/>
    </source>
</evidence>
<dbReference type="PROSITE" id="PS00688">
    <property type="entry name" value="SIGMA54_INTERACT_3"/>
    <property type="match status" value="1"/>
</dbReference>
<dbReference type="InterPro" id="IPR025944">
    <property type="entry name" value="Sigma_54_int_dom_CS"/>
</dbReference>
<keyword evidence="8" id="KW-0238">DNA-binding</keyword>
<gene>
    <name evidence="14" type="ORF">C8D97_108178</name>
</gene>
<dbReference type="InterPro" id="IPR002912">
    <property type="entry name" value="ACT_dom"/>
</dbReference>
<feature type="domain" description="Sigma-54 factor interaction" evidence="12">
    <location>
        <begin position="207"/>
        <end position="436"/>
    </location>
</feature>
<dbReference type="SUPFAM" id="SSF52540">
    <property type="entry name" value="P-loop containing nucleoside triphosphate hydrolases"/>
    <property type="match status" value="1"/>
</dbReference>
<protein>
    <recommendedName>
        <fullName evidence="11">HTH-type transcriptional regulatory protein TyrR</fullName>
    </recommendedName>
</protein>
<evidence type="ECO:0000256" key="3">
    <source>
        <dbReference type="ARBA" id="ARBA00022491"/>
    </source>
</evidence>
<dbReference type="InterPro" id="IPR058031">
    <property type="entry name" value="AAA_lid_NorR"/>
</dbReference>
<keyword evidence="6" id="KW-0067">ATP-binding</keyword>
<dbReference type="InterPro" id="IPR009057">
    <property type="entry name" value="Homeodomain-like_sf"/>
</dbReference>
<dbReference type="InterPro" id="IPR030828">
    <property type="entry name" value="HTH_TyrR"/>
</dbReference>
<sequence>MIRLALECDDRLGVTQEVLSILVDNAINLRGIELAEQLLYLKLNASESAAIDKVLLQLHQIQGIHSVKRIDLLPGEREHQELTTLLACYPESLVSVAKNGDILAASESFYDAFQLSGIPNLSIVDRVLTEQQLNSIFESLEQDGFTQLSIVIADKPLLIEAFPIYQNDGRQLKNDCKAAVLLFKAPSQVAEQLERWQRSKDLSFDQIVAQSETMKMLLQEAEQTALLDAPLLIEGETGTGKELVARATHLKRTPGKPFLAINCASLPDSSAEHELFGYSGNAFEGASKAGKPGLLELADGGTLYFDEIDEMSPYLQVKLLRFLEEGAFRRVGTDDEVRVNVKVIASTQSDLRQLCENNQFRQDLYYRLHVLNLKIPALRQRVEDIQPLAEYFLAHGCQRMGRSACQLTQRALLTLTRYNWPGNVRELENIIFRALSLTTSTSISNRHLNMPMLKVTSAEFVSDADAASHRQLMQTFEKELFQFLYPSFPSSRKLAKRLGLSHTAVANKLKQYKLSE</sequence>
<dbReference type="CDD" id="cd00009">
    <property type="entry name" value="AAA"/>
    <property type="match status" value="1"/>
</dbReference>
<keyword evidence="10" id="KW-0804">Transcription</keyword>
<dbReference type="GO" id="GO:0003677">
    <property type="term" value="F:DNA binding"/>
    <property type="evidence" value="ECO:0007669"/>
    <property type="project" value="UniProtKB-KW"/>
</dbReference>
<evidence type="ECO:0000259" key="13">
    <source>
        <dbReference type="PROSITE" id="PS51671"/>
    </source>
</evidence>
<organism evidence="14 15">
    <name type="scientific">Pleionea mediterranea</name>
    <dbReference type="NCBI Taxonomy" id="523701"/>
    <lineage>
        <taxon>Bacteria</taxon>
        <taxon>Pseudomonadati</taxon>
        <taxon>Pseudomonadota</taxon>
        <taxon>Gammaproteobacteria</taxon>
        <taxon>Oceanospirillales</taxon>
        <taxon>Pleioneaceae</taxon>
        <taxon>Pleionea</taxon>
    </lineage>
</organism>
<dbReference type="NCBIfam" id="TIGR04381">
    <property type="entry name" value="HTH_TypR"/>
    <property type="match status" value="1"/>
</dbReference>
<dbReference type="InterPro" id="IPR045865">
    <property type="entry name" value="ACT-like_dom_sf"/>
</dbReference>
<dbReference type="Gene3D" id="1.10.8.60">
    <property type="match status" value="1"/>
</dbReference>
<evidence type="ECO:0000256" key="10">
    <source>
        <dbReference type="ARBA" id="ARBA00023163"/>
    </source>
</evidence>
<evidence type="ECO:0000256" key="2">
    <source>
        <dbReference type="ARBA" id="ARBA00022490"/>
    </source>
</evidence>
<dbReference type="GO" id="GO:0005737">
    <property type="term" value="C:cytoplasm"/>
    <property type="evidence" value="ECO:0007669"/>
    <property type="project" value="UniProtKB-SubCell"/>
</dbReference>
<keyword evidence="5" id="KW-0058">Aromatic hydrocarbons catabolism</keyword>
<accession>A0A316FK34</accession>
<dbReference type="EMBL" id="QGGU01000008">
    <property type="protein sequence ID" value="PWK49268.1"/>
    <property type="molecule type" value="Genomic_DNA"/>
</dbReference>
<keyword evidence="7" id="KW-0805">Transcription regulation</keyword>
<comment type="subcellular location">
    <subcellularLocation>
        <location evidence="1">Cytoplasm</location>
    </subcellularLocation>
</comment>
<dbReference type="InterPro" id="IPR027417">
    <property type="entry name" value="P-loop_NTPase"/>
</dbReference>
<dbReference type="InterPro" id="IPR025662">
    <property type="entry name" value="Sigma_54_int_dom_ATP-bd_1"/>
</dbReference>
<reference evidence="14 15" key="1">
    <citation type="submission" date="2018-05" db="EMBL/GenBank/DDBJ databases">
        <title>Genomic Encyclopedia of Type Strains, Phase IV (KMG-IV): sequencing the most valuable type-strain genomes for metagenomic binning, comparative biology and taxonomic classification.</title>
        <authorList>
            <person name="Goeker M."/>
        </authorList>
    </citation>
    <scope>NUCLEOTIDE SEQUENCE [LARGE SCALE GENOMIC DNA]</scope>
    <source>
        <strain evidence="14 15">DSM 25350</strain>
    </source>
</reference>
<dbReference type="PANTHER" id="PTHR32071">
    <property type="entry name" value="TRANSCRIPTIONAL REGULATORY PROTEIN"/>
    <property type="match status" value="1"/>
</dbReference>
<dbReference type="InterPro" id="IPR025943">
    <property type="entry name" value="Sigma_54_int_dom_ATP-bd_2"/>
</dbReference>
<dbReference type="SMART" id="SM00382">
    <property type="entry name" value="AAA"/>
    <property type="match status" value="1"/>
</dbReference>
<dbReference type="PANTHER" id="PTHR32071:SF3">
    <property type="entry name" value="HTH-TYPE TRANSCRIPTIONAL REGULATORY PROTEIN TYRR"/>
    <property type="match status" value="1"/>
</dbReference>
<dbReference type="Proteomes" id="UP000245790">
    <property type="component" value="Unassembled WGS sequence"/>
</dbReference>
<dbReference type="PROSITE" id="PS00675">
    <property type="entry name" value="SIGMA54_INTERACT_1"/>
    <property type="match status" value="1"/>
</dbReference>
<evidence type="ECO:0000256" key="4">
    <source>
        <dbReference type="ARBA" id="ARBA00022741"/>
    </source>
</evidence>
<dbReference type="AlphaFoldDB" id="A0A316FK34"/>
<dbReference type="GO" id="GO:0006355">
    <property type="term" value="P:regulation of DNA-templated transcription"/>
    <property type="evidence" value="ECO:0007669"/>
    <property type="project" value="InterPro"/>
</dbReference>
<proteinExistence type="predicted"/>
<dbReference type="OrthoDB" id="9804019at2"/>
<dbReference type="Pfam" id="PF25601">
    <property type="entry name" value="AAA_lid_14"/>
    <property type="match status" value="1"/>
</dbReference>
<dbReference type="InterPro" id="IPR003593">
    <property type="entry name" value="AAA+_ATPase"/>
</dbReference>
<dbReference type="PROSITE" id="PS00676">
    <property type="entry name" value="SIGMA54_INTERACT_2"/>
    <property type="match status" value="1"/>
</dbReference>
<dbReference type="InterPro" id="IPR002078">
    <property type="entry name" value="Sigma_54_int"/>
</dbReference>
<evidence type="ECO:0000313" key="15">
    <source>
        <dbReference type="Proteomes" id="UP000245790"/>
    </source>
</evidence>
<keyword evidence="4" id="KW-0547">Nucleotide-binding</keyword>